<dbReference type="InterPro" id="IPR011262">
    <property type="entry name" value="DNA-dir_RNA_pol_insert"/>
</dbReference>
<comment type="similarity">
    <text evidence="6">Belongs to the archaeal Rpo3/eukaryotic RPB3 RNA polymerase subunit family.</text>
</comment>
<dbReference type="EMBL" id="CALNXI010000074">
    <property type="protein sequence ID" value="CAH3017952.1"/>
    <property type="molecule type" value="Genomic_DNA"/>
</dbReference>
<protein>
    <recommendedName>
        <fullName evidence="2">DNA-directed RNA polymerases I and III subunit RPAC1</fullName>
    </recommendedName>
</protein>
<dbReference type="Pfam" id="PF01193">
    <property type="entry name" value="RNA_pol_L"/>
    <property type="match status" value="1"/>
</dbReference>
<name>A0ABN8LR87_9CNID</name>
<dbReference type="SUPFAM" id="SSF56553">
    <property type="entry name" value="Insert subdomain of RNA polymerase alpha subunit"/>
    <property type="match status" value="1"/>
</dbReference>
<dbReference type="PANTHER" id="PTHR11800:SF13">
    <property type="entry name" value="DNA-DIRECTED RNA POLYMERASES I AND III SUBUNIT RPAC1"/>
    <property type="match status" value="1"/>
</dbReference>
<dbReference type="Gene3D" id="2.170.120.12">
    <property type="entry name" value="DNA-directed RNA polymerase, insert domain"/>
    <property type="match status" value="1"/>
</dbReference>
<evidence type="ECO:0000256" key="2">
    <source>
        <dbReference type="ARBA" id="ARBA00022083"/>
    </source>
</evidence>
<accession>A0ABN8LR87</accession>
<dbReference type="SMART" id="SM00662">
    <property type="entry name" value="RPOLD"/>
    <property type="match status" value="1"/>
</dbReference>
<dbReference type="InterPro" id="IPR022842">
    <property type="entry name" value="RNAP_Rpo3/Rpb3/RPAC1"/>
</dbReference>
<dbReference type="Proteomes" id="UP001159427">
    <property type="component" value="Unassembled WGS sequence"/>
</dbReference>
<keyword evidence="4" id="KW-0804">Transcription</keyword>
<evidence type="ECO:0000313" key="9">
    <source>
        <dbReference type="Proteomes" id="UP001159427"/>
    </source>
</evidence>
<comment type="subcellular location">
    <subcellularLocation>
        <location evidence="1">Nucleus</location>
    </subcellularLocation>
</comment>
<gene>
    <name evidence="8" type="ORF">PEVE_00040480</name>
</gene>
<feature type="domain" description="DNA-directed RNA polymerase RpoA/D/Rpb3-type" evidence="7">
    <location>
        <begin position="57"/>
        <end position="336"/>
    </location>
</feature>
<reference evidence="8 9" key="1">
    <citation type="submission" date="2022-05" db="EMBL/GenBank/DDBJ databases">
        <authorList>
            <consortium name="Genoscope - CEA"/>
            <person name="William W."/>
        </authorList>
    </citation>
    <scope>NUCLEOTIDE SEQUENCE [LARGE SCALE GENOMIC DNA]</scope>
</reference>
<dbReference type="HAMAP" id="MF_00320">
    <property type="entry name" value="RNApol_arch_Rpo3"/>
    <property type="match status" value="1"/>
</dbReference>
<dbReference type="InterPro" id="IPR001514">
    <property type="entry name" value="DNA-dir_RNA_pol_30-40kDasu_CS"/>
</dbReference>
<dbReference type="Gene3D" id="3.30.1360.10">
    <property type="entry name" value="RNA polymerase, RBP11-like subunit"/>
    <property type="match status" value="1"/>
</dbReference>
<evidence type="ECO:0000313" key="8">
    <source>
        <dbReference type="EMBL" id="CAH3017952.1"/>
    </source>
</evidence>
<dbReference type="CDD" id="cd07032">
    <property type="entry name" value="RNAP_I_II_AC40"/>
    <property type="match status" value="1"/>
</dbReference>
<dbReference type="InterPro" id="IPR036603">
    <property type="entry name" value="RBP11-like"/>
</dbReference>
<keyword evidence="5" id="KW-0539">Nucleus</keyword>
<organism evidence="8 9">
    <name type="scientific">Porites evermanni</name>
    <dbReference type="NCBI Taxonomy" id="104178"/>
    <lineage>
        <taxon>Eukaryota</taxon>
        <taxon>Metazoa</taxon>
        <taxon>Cnidaria</taxon>
        <taxon>Anthozoa</taxon>
        <taxon>Hexacorallia</taxon>
        <taxon>Scleractinia</taxon>
        <taxon>Fungiina</taxon>
        <taxon>Poritidae</taxon>
        <taxon>Porites</taxon>
    </lineage>
</organism>
<dbReference type="SUPFAM" id="SSF55257">
    <property type="entry name" value="RBP11-like subunits of RNA polymerase"/>
    <property type="match status" value="1"/>
</dbReference>
<proteinExistence type="inferred from homology"/>
<dbReference type="PANTHER" id="PTHR11800">
    <property type="entry name" value="DNA-DIRECTED RNA POLYMERASE"/>
    <property type="match status" value="1"/>
</dbReference>
<dbReference type="InterPro" id="IPR011263">
    <property type="entry name" value="DNA-dir_RNA_pol_RpoA/D/Rpb3"/>
</dbReference>
<evidence type="ECO:0000256" key="3">
    <source>
        <dbReference type="ARBA" id="ARBA00022478"/>
    </source>
</evidence>
<sequence>MASVEDIRTRVTLQEHGVINTHSTDFPGNYSGYDDTWSQEKFEEKFRIDIIHLGKNELEFDMVGVDAAIANALRRILLAEVPTMAIEKVFIYNNTSIIQDEVLAHRLGLIPICADPREFDFRSEGDEEAKENTTLQFNLKVKCIKNKNAPKNATDPDELYIHSKVTTDLLKWIPVGNQARKYGPQDIRPVLNDILIAKLRPGQELDLKMHAVKGLGKDHAKFSPVATASYRLLPEITITKPCEDNLADKLVRCFSEGVIKVENEHGIKRAVVANPRKDTCSREVFRHEELKDRVKLSRIRDHFIFSVESTGALSSDVLVCEAIKVLLGKCRHFLSELDSHCVDT</sequence>
<evidence type="ECO:0000256" key="5">
    <source>
        <dbReference type="ARBA" id="ARBA00023242"/>
    </source>
</evidence>
<dbReference type="PROSITE" id="PS00446">
    <property type="entry name" value="RNA_POL_D_30KD"/>
    <property type="match status" value="1"/>
</dbReference>
<keyword evidence="9" id="KW-1185">Reference proteome</keyword>
<evidence type="ECO:0000256" key="1">
    <source>
        <dbReference type="ARBA" id="ARBA00004123"/>
    </source>
</evidence>
<evidence type="ECO:0000256" key="6">
    <source>
        <dbReference type="ARBA" id="ARBA00025804"/>
    </source>
</evidence>
<keyword evidence="3" id="KW-0240">DNA-directed RNA polymerase</keyword>
<comment type="caution">
    <text evidence="8">The sequence shown here is derived from an EMBL/GenBank/DDBJ whole genome shotgun (WGS) entry which is preliminary data.</text>
</comment>
<dbReference type="Pfam" id="PF01000">
    <property type="entry name" value="RNA_pol_A_bac"/>
    <property type="match status" value="1"/>
</dbReference>
<evidence type="ECO:0000259" key="7">
    <source>
        <dbReference type="SMART" id="SM00662"/>
    </source>
</evidence>
<dbReference type="InterPro" id="IPR033901">
    <property type="entry name" value="RNAPI/III_AC40"/>
</dbReference>
<dbReference type="InterPro" id="IPR050518">
    <property type="entry name" value="Rpo3/RPB3_RNA_Pol_subunit"/>
</dbReference>
<evidence type="ECO:0000256" key="4">
    <source>
        <dbReference type="ARBA" id="ARBA00023163"/>
    </source>
</evidence>
<dbReference type="InterPro" id="IPR036643">
    <property type="entry name" value="RNApol_insert_sf"/>
</dbReference>